<dbReference type="InterPro" id="IPR000835">
    <property type="entry name" value="HTH_MarR-typ"/>
</dbReference>
<dbReference type="PANTHER" id="PTHR33164:SF104">
    <property type="entry name" value="TRANSCRIPTIONAL REGULATORY PROTEIN"/>
    <property type="match status" value="1"/>
</dbReference>
<evidence type="ECO:0000313" key="8">
    <source>
        <dbReference type="Proteomes" id="UP000215027"/>
    </source>
</evidence>
<name>A0A160SY93_9CHLR</name>
<dbReference type="InterPro" id="IPR023187">
    <property type="entry name" value="Tscrpt_reg_MarR-type_CS"/>
</dbReference>
<dbReference type="KEGG" id="pbf:CFX0092_A0123"/>
<dbReference type="Gene3D" id="1.10.10.10">
    <property type="entry name" value="Winged helix-like DNA-binding domain superfamily/Winged helix DNA-binding domain"/>
    <property type="match status" value="1"/>
</dbReference>
<protein>
    <recommendedName>
        <fullName evidence="5">HTH-type transcriptional regulator MgrA</fullName>
    </recommendedName>
</protein>
<feature type="domain" description="HTH marR-type" evidence="6">
    <location>
        <begin position="30"/>
        <end position="168"/>
    </location>
</feature>
<dbReference type="AlphaFoldDB" id="A0A160SY93"/>
<gene>
    <name evidence="7" type="ORF">CFX0092_A0123</name>
</gene>
<dbReference type="GO" id="GO:0006950">
    <property type="term" value="P:response to stress"/>
    <property type="evidence" value="ECO:0007669"/>
    <property type="project" value="TreeGrafter"/>
</dbReference>
<dbReference type="InterPro" id="IPR055166">
    <property type="entry name" value="Transc_reg_Sar_Rot_HTH"/>
</dbReference>
<sequence>MLHPPPPDGDTQHQFVTFAESLYAEGDPRVHRLMDELRKVAHQLYRLSESSLDESSLSYAQFRVLMTLLFNEWRGNTQGINPSAISENQGTSRNTISALIRGLEEEGLIERQLDEDDRRRFYIRLTEAGRHKVREHARQHMQFVATLFAVFNSEELDTLGSLLGRLNQCAQSVRDERTVSHGGSHASSR</sequence>
<dbReference type="PROSITE" id="PS50995">
    <property type="entry name" value="HTH_MARR_2"/>
    <property type="match status" value="1"/>
</dbReference>
<dbReference type="Pfam" id="PF22381">
    <property type="entry name" value="Staph_reg_Sar_Rot"/>
    <property type="match status" value="1"/>
</dbReference>
<keyword evidence="4" id="KW-0804">Transcription</keyword>
<keyword evidence="2" id="KW-0843">Virulence</keyword>
<dbReference type="Proteomes" id="UP000215027">
    <property type="component" value="Chromosome I"/>
</dbReference>
<dbReference type="GO" id="GO:0003700">
    <property type="term" value="F:DNA-binding transcription factor activity"/>
    <property type="evidence" value="ECO:0007669"/>
    <property type="project" value="InterPro"/>
</dbReference>
<evidence type="ECO:0000256" key="2">
    <source>
        <dbReference type="ARBA" id="ARBA00023026"/>
    </source>
</evidence>
<dbReference type="InterPro" id="IPR039422">
    <property type="entry name" value="MarR/SlyA-like"/>
</dbReference>
<organism evidence="7 8">
    <name type="scientific">Candidatus Promineifilum breve</name>
    <dbReference type="NCBI Taxonomy" id="1806508"/>
    <lineage>
        <taxon>Bacteria</taxon>
        <taxon>Bacillati</taxon>
        <taxon>Chloroflexota</taxon>
        <taxon>Ardenticatenia</taxon>
        <taxon>Candidatus Promineifilales</taxon>
        <taxon>Candidatus Promineifilaceae</taxon>
        <taxon>Candidatus Promineifilum</taxon>
    </lineage>
</organism>
<dbReference type="InterPro" id="IPR036388">
    <property type="entry name" value="WH-like_DNA-bd_sf"/>
</dbReference>
<dbReference type="InterPro" id="IPR036390">
    <property type="entry name" value="WH_DNA-bd_sf"/>
</dbReference>
<reference evidence="7" key="1">
    <citation type="submission" date="2016-01" db="EMBL/GenBank/DDBJ databases">
        <authorList>
            <person name="Mcilroy J.S."/>
            <person name="Karst M S."/>
            <person name="Albertsen M."/>
        </authorList>
    </citation>
    <scope>NUCLEOTIDE SEQUENCE</scope>
    <source>
        <strain evidence="7">Cfx-K</strain>
    </source>
</reference>
<evidence type="ECO:0000256" key="5">
    <source>
        <dbReference type="ARBA" id="ARBA00040307"/>
    </source>
</evidence>
<dbReference type="GO" id="GO:0003677">
    <property type="term" value="F:DNA binding"/>
    <property type="evidence" value="ECO:0007669"/>
    <property type="project" value="UniProtKB-KW"/>
</dbReference>
<dbReference type="SUPFAM" id="SSF46785">
    <property type="entry name" value="Winged helix' DNA-binding domain"/>
    <property type="match status" value="1"/>
</dbReference>
<keyword evidence="1" id="KW-0805">Transcription regulation</keyword>
<dbReference type="OrthoDB" id="165898at2"/>
<dbReference type="PRINTS" id="PR00598">
    <property type="entry name" value="HTHMARR"/>
</dbReference>
<evidence type="ECO:0000259" key="6">
    <source>
        <dbReference type="PROSITE" id="PS50995"/>
    </source>
</evidence>
<dbReference type="PANTHER" id="PTHR33164">
    <property type="entry name" value="TRANSCRIPTIONAL REGULATOR, MARR FAMILY"/>
    <property type="match status" value="1"/>
</dbReference>
<dbReference type="RefSeq" id="WP_095041667.1">
    <property type="nucleotide sequence ID" value="NZ_LN890655.1"/>
</dbReference>
<dbReference type="EMBL" id="LN890655">
    <property type="protein sequence ID" value="CUS02004.2"/>
    <property type="molecule type" value="Genomic_DNA"/>
</dbReference>
<dbReference type="PROSITE" id="PS01117">
    <property type="entry name" value="HTH_MARR_1"/>
    <property type="match status" value="1"/>
</dbReference>
<proteinExistence type="predicted"/>
<evidence type="ECO:0000256" key="4">
    <source>
        <dbReference type="ARBA" id="ARBA00023163"/>
    </source>
</evidence>
<keyword evidence="3" id="KW-0238">DNA-binding</keyword>
<evidence type="ECO:0000256" key="1">
    <source>
        <dbReference type="ARBA" id="ARBA00023015"/>
    </source>
</evidence>
<evidence type="ECO:0000313" key="7">
    <source>
        <dbReference type="EMBL" id="CUS02004.2"/>
    </source>
</evidence>
<evidence type="ECO:0000256" key="3">
    <source>
        <dbReference type="ARBA" id="ARBA00023125"/>
    </source>
</evidence>
<keyword evidence="8" id="KW-1185">Reference proteome</keyword>
<accession>A0A160SY93</accession>
<dbReference type="SMART" id="SM00347">
    <property type="entry name" value="HTH_MARR"/>
    <property type="match status" value="1"/>
</dbReference>